<dbReference type="InterPro" id="IPR032675">
    <property type="entry name" value="LRR_dom_sf"/>
</dbReference>
<dbReference type="OrthoDB" id="448037at2759"/>
<evidence type="ECO:0000313" key="1">
    <source>
        <dbReference type="EMBL" id="CAE7494739.1"/>
    </source>
</evidence>
<accession>A0A812STI4</accession>
<feature type="non-terminal residue" evidence="1">
    <location>
        <position position="120"/>
    </location>
</feature>
<comment type="caution">
    <text evidence="1">The sequence shown here is derived from an EMBL/GenBank/DDBJ whole genome shotgun (WGS) entry which is preliminary data.</text>
</comment>
<dbReference type="AlphaFoldDB" id="A0A812STI4"/>
<dbReference type="EMBL" id="CAJNIZ010026747">
    <property type="protein sequence ID" value="CAE7494739.1"/>
    <property type="molecule type" value="Genomic_DNA"/>
</dbReference>
<organism evidence="1 2">
    <name type="scientific">Symbiodinium pilosum</name>
    <name type="common">Dinoflagellate</name>
    <dbReference type="NCBI Taxonomy" id="2952"/>
    <lineage>
        <taxon>Eukaryota</taxon>
        <taxon>Sar</taxon>
        <taxon>Alveolata</taxon>
        <taxon>Dinophyceae</taxon>
        <taxon>Suessiales</taxon>
        <taxon>Symbiodiniaceae</taxon>
        <taxon>Symbiodinium</taxon>
    </lineage>
</organism>
<keyword evidence="2" id="KW-1185">Reference proteome</keyword>
<proteinExistence type="predicted"/>
<dbReference type="SUPFAM" id="SSF52047">
    <property type="entry name" value="RNI-like"/>
    <property type="match status" value="1"/>
</dbReference>
<dbReference type="Proteomes" id="UP000649617">
    <property type="component" value="Unassembled WGS sequence"/>
</dbReference>
<name>A0A812STI4_SYMPI</name>
<sequence length="120" mass="12420">LASLKLCQNPTLGDSAAEAFAKALAGKDCSVSQLDVSFCSLRAGCSQLLRSCTSLRQLRLFGNAAGPEVTEALGFAMEHGAIEDLDLSRCRLGASAGPGLADALRRGAAAETSLQELHLD</sequence>
<gene>
    <name evidence="1" type="primary">NLRC3</name>
    <name evidence="1" type="ORF">SPIL2461_LOCUS12761</name>
</gene>
<reference evidence="1" key="1">
    <citation type="submission" date="2021-02" db="EMBL/GenBank/DDBJ databases">
        <authorList>
            <person name="Dougan E. K."/>
            <person name="Rhodes N."/>
            <person name="Thang M."/>
            <person name="Chan C."/>
        </authorList>
    </citation>
    <scope>NUCLEOTIDE SEQUENCE</scope>
</reference>
<protein>
    <submittedName>
        <fullName evidence="1">NLRC3 protein</fullName>
    </submittedName>
</protein>
<dbReference type="Gene3D" id="3.80.10.10">
    <property type="entry name" value="Ribonuclease Inhibitor"/>
    <property type="match status" value="1"/>
</dbReference>
<feature type="non-terminal residue" evidence="1">
    <location>
        <position position="1"/>
    </location>
</feature>
<evidence type="ECO:0000313" key="2">
    <source>
        <dbReference type="Proteomes" id="UP000649617"/>
    </source>
</evidence>